<keyword evidence="7" id="KW-0732">Signal</keyword>
<dbReference type="GO" id="GO:0004222">
    <property type="term" value="F:metalloendopeptidase activity"/>
    <property type="evidence" value="ECO:0007669"/>
    <property type="project" value="InterPro"/>
</dbReference>
<feature type="signal peptide" evidence="7">
    <location>
        <begin position="1"/>
        <end position="20"/>
    </location>
</feature>
<evidence type="ECO:0000313" key="10">
    <source>
        <dbReference type="Proteomes" id="UP000634004"/>
    </source>
</evidence>
<dbReference type="EMBL" id="BMZH01000003">
    <property type="protein sequence ID" value="GHA87944.1"/>
    <property type="molecule type" value="Genomic_DNA"/>
</dbReference>
<protein>
    <recommendedName>
        <fullName evidence="8">Peptidase M48 domain-containing protein</fullName>
    </recommendedName>
</protein>
<evidence type="ECO:0000256" key="1">
    <source>
        <dbReference type="ARBA" id="ARBA00022670"/>
    </source>
</evidence>
<keyword evidence="5 6" id="KW-0482">Metalloprotease</keyword>
<keyword evidence="1 6" id="KW-0645">Protease</keyword>
<reference evidence="9" key="2">
    <citation type="submission" date="2020-09" db="EMBL/GenBank/DDBJ databases">
        <authorList>
            <person name="Sun Q."/>
            <person name="Kim S."/>
        </authorList>
    </citation>
    <scope>NUCLEOTIDE SEQUENCE</scope>
    <source>
        <strain evidence="9">KCTC 32513</strain>
    </source>
</reference>
<accession>A0A8J3CQN9</accession>
<evidence type="ECO:0000256" key="3">
    <source>
        <dbReference type="ARBA" id="ARBA00022801"/>
    </source>
</evidence>
<dbReference type="InterPro" id="IPR051156">
    <property type="entry name" value="Mito/Outer_Membr_Metalloprot"/>
</dbReference>
<dbReference type="PROSITE" id="PS51257">
    <property type="entry name" value="PROKAR_LIPOPROTEIN"/>
    <property type="match status" value="1"/>
</dbReference>
<dbReference type="PANTHER" id="PTHR22726">
    <property type="entry name" value="METALLOENDOPEPTIDASE OMA1"/>
    <property type="match status" value="1"/>
</dbReference>
<reference evidence="9" key="1">
    <citation type="journal article" date="2014" name="Int. J. Syst. Evol. Microbiol.">
        <title>Complete genome sequence of Corynebacterium casei LMG S-19264T (=DSM 44701T), isolated from a smear-ripened cheese.</title>
        <authorList>
            <consortium name="US DOE Joint Genome Institute (JGI-PGF)"/>
            <person name="Walter F."/>
            <person name="Albersmeier A."/>
            <person name="Kalinowski J."/>
            <person name="Ruckert C."/>
        </authorList>
    </citation>
    <scope>NUCLEOTIDE SEQUENCE</scope>
    <source>
        <strain evidence="9">KCTC 32513</strain>
    </source>
</reference>
<organism evidence="9 10">
    <name type="scientific">Algimonas arctica</name>
    <dbReference type="NCBI Taxonomy" id="1479486"/>
    <lineage>
        <taxon>Bacteria</taxon>
        <taxon>Pseudomonadati</taxon>
        <taxon>Pseudomonadota</taxon>
        <taxon>Alphaproteobacteria</taxon>
        <taxon>Maricaulales</taxon>
        <taxon>Robiginitomaculaceae</taxon>
        <taxon>Algimonas</taxon>
    </lineage>
</organism>
<dbReference type="InterPro" id="IPR036034">
    <property type="entry name" value="PDZ_sf"/>
</dbReference>
<sequence>MSFPRLITFALLTSSLLVGCASTATRLPNISERALRAESIVQENTALATQTDYSARLLRVGRQILHANAGLCPKTRRDIGVVIHTEENYPRELRIAARRELGATDTPSVFLVAPNSPAARAGIKSGDVFLIDGNPVGPDSLQEALEAPTVPLTIQRAAREMTLSVTPNTICRSRLRLRPSSAINAFANGRNITVTTGMMDFTESDDELALILGHELAHNTMGHIRKVVGNLILSGFATRYTRPFELESDYVGLYYMVRAGFNPDDVEAFWRRLADVDPRSVNRAKTHPTFPARYLRIAAAREEVLAKQAAGEPLVPNYKDDADE</sequence>
<proteinExistence type="inferred from homology"/>
<keyword evidence="2" id="KW-0479">Metal-binding</keyword>
<evidence type="ECO:0000256" key="7">
    <source>
        <dbReference type="SAM" id="SignalP"/>
    </source>
</evidence>
<comment type="caution">
    <text evidence="9">The sequence shown here is derived from an EMBL/GenBank/DDBJ whole genome shotgun (WGS) entry which is preliminary data.</text>
</comment>
<evidence type="ECO:0000256" key="2">
    <source>
        <dbReference type="ARBA" id="ARBA00022723"/>
    </source>
</evidence>
<feature type="domain" description="Peptidase M48" evidence="8">
    <location>
        <begin position="154"/>
        <end position="227"/>
    </location>
</feature>
<dbReference type="GO" id="GO:0046872">
    <property type="term" value="F:metal ion binding"/>
    <property type="evidence" value="ECO:0007669"/>
    <property type="project" value="UniProtKB-KW"/>
</dbReference>
<dbReference type="CDD" id="cd07342">
    <property type="entry name" value="M48C_Oma1_like"/>
    <property type="match status" value="1"/>
</dbReference>
<keyword evidence="10" id="KW-1185">Reference proteome</keyword>
<gene>
    <name evidence="9" type="ORF">GCM10009069_08620</name>
</gene>
<dbReference type="SUPFAM" id="SSF50156">
    <property type="entry name" value="PDZ domain-like"/>
    <property type="match status" value="1"/>
</dbReference>
<keyword evidence="3 6" id="KW-0378">Hydrolase</keyword>
<dbReference type="AlphaFoldDB" id="A0A8J3CQN9"/>
<evidence type="ECO:0000256" key="4">
    <source>
        <dbReference type="ARBA" id="ARBA00022833"/>
    </source>
</evidence>
<dbReference type="RefSeq" id="WP_189495812.1">
    <property type="nucleotide sequence ID" value="NZ_BMZH01000003.1"/>
</dbReference>
<comment type="cofactor">
    <cofactor evidence="6">
        <name>Zn(2+)</name>
        <dbReference type="ChEBI" id="CHEBI:29105"/>
    </cofactor>
    <text evidence="6">Binds 1 zinc ion per subunit.</text>
</comment>
<comment type="similarity">
    <text evidence="6">Belongs to the peptidase M48 family.</text>
</comment>
<dbReference type="Proteomes" id="UP000634004">
    <property type="component" value="Unassembled WGS sequence"/>
</dbReference>
<evidence type="ECO:0000313" key="9">
    <source>
        <dbReference type="EMBL" id="GHA87944.1"/>
    </source>
</evidence>
<dbReference type="InterPro" id="IPR001915">
    <property type="entry name" value="Peptidase_M48"/>
</dbReference>
<feature type="chain" id="PRO_5035202994" description="Peptidase M48 domain-containing protein" evidence="7">
    <location>
        <begin position="21"/>
        <end position="324"/>
    </location>
</feature>
<dbReference type="Gene3D" id="2.30.42.10">
    <property type="match status" value="1"/>
</dbReference>
<evidence type="ECO:0000256" key="6">
    <source>
        <dbReference type="RuleBase" id="RU003983"/>
    </source>
</evidence>
<dbReference type="GO" id="GO:0051603">
    <property type="term" value="P:proteolysis involved in protein catabolic process"/>
    <property type="evidence" value="ECO:0007669"/>
    <property type="project" value="TreeGrafter"/>
</dbReference>
<evidence type="ECO:0000256" key="5">
    <source>
        <dbReference type="ARBA" id="ARBA00023049"/>
    </source>
</evidence>
<dbReference type="GO" id="GO:0016020">
    <property type="term" value="C:membrane"/>
    <property type="evidence" value="ECO:0007669"/>
    <property type="project" value="TreeGrafter"/>
</dbReference>
<evidence type="ECO:0000259" key="8">
    <source>
        <dbReference type="Pfam" id="PF01435"/>
    </source>
</evidence>
<keyword evidence="4 6" id="KW-0862">Zinc</keyword>
<dbReference type="Pfam" id="PF01435">
    <property type="entry name" value="Peptidase_M48"/>
    <property type="match status" value="1"/>
</dbReference>
<dbReference type="PANTHER" id="PTHR22726:SF1">
    <property type="entry name" value="METALLOENDOPEPTIDASE OMA1, MITOCHONDRIAL"/>
    <property type="match status" value="1"/>
</dbReference>
<name>A0A8J3CQN9_9PROT</name>